<protein>
    <submittedName>
        <fullName evidence="1">AAA family ATPase</fullName>
    </submittedName>
</protein>
<organism evidence="1 2">
    <name type="scientific">Adhaeribacter radiodurans</name>
    <dbReference type="NCBI Taxonomy" id="2745197"/>
    <lineage>
        <taxon>Bacteria</taxon>
        <taxon>Pseudomonadati</taxon>
        <taxon>Bacteroidota</taxon>
        <taxon>Cytophagia</taxon>
        <taxon>Cytophagales</taxon>
        <taxon>Hymenobacteraceae</taxon>
        <taxon>Adhaeribacter</taxon>
    </lineage>
</organism>
<keyword evidence="2" id="KW-1185">Reference proteome</keyword>
<dbReference type="KEGG" id="add:HUW48_12345"/>
<dbReference type="AlphaFoldDB" id="A0A7L7L7H3"/>
<dbReference type="EMBL" id="CP055153">
    <property type="protein sequence ID" value="QMU28776.1"/>
    <property type="molecule type" value="Genomic_DNA"/>
</dbReference>
<dbReference type="InterPro" id="IPR027417">
    <property type="entry name" value="P-loop_NTPase"/>
</dbReference>
<gene>
    <name evidence="1" type="ORF">HUW48_12345</name>
</gene>
<sequence>MEKFSMNSSTFPITQLAQPQSRSTIEEHFADLQKLRFDATKPIKKPEAVISIVGHTISTRGNLTTLAGQAKAGKSGVLSGILVGVMARPGDTPDTLGLTISPNLEGKCVLHIDGEQSRYDHYRGLMKVLQRASRTTHPEWFHSYNLRELEIHQRRAKLKFLCEHVAKLHGGIHLIILDGGADFVLDINDQKESNEVVKFFETLAIEYECPVVIVLHFNPNSEKTRGHFGSQLERKSESVIAVAKDNDSEISTIEGKFLRNTGNLPNLQFRFDPEKGHHVYHAFKVKTTKAENKEDALRRLVDEICPDLSRVYTYSEIWKSVETATGLREASAKNRVREMVDKGHLLKDEEGGYRRIRSSSNSLKVA</sequence>
<dbReference type="RefSeq" id="WP_182415958.1">
    <property type="nucleotide sequence ID" value="NZ_CP055153.1"/>
</dbReference>
<name>A0A7L7L7H3_9BACT</name>
<dbReference type="Proteomes" id="UP000514509">
    <property type="component" value="Chromosome"/>
</dbReference>
<dbReference type="Pfam" id="PF13481">
    <property type="entry name" value="AAA_25"/>
    <property type="match status" value="1"/>
</dbReference>
<accession>A0A7L7L7H3</accession>
<evidence type="ECO:0000313" key="1">
    <source>
        <dbReference type="EMBL" id="QMU28776.1"/>
    </source>
</evidence>
<dbReference type="Gene3D" id="3.40.50.300">
    <property type="entry name" value="P-loop containing nucleotide triphosphate hydrolases"/>
    <property type="match status" value="1"/>
</dbReference>
<proteinExistence type="predicted"/>
<reference evidence="1 2" key="2">
    <citation type="submission" date="2020-08" db="EMBL/GenBank/DDBJ databases">
        <title>Adhaeribacter dokdonensis sp. nov., isolated from the rhizosphere of Elymus tsukushiensis, a plant native to the Dokdo Islands, Republic of Korea.</title>
        <authorList>
            <person name="Ghim S.Y."/>
        </authorList>
    </citation>
    <scope>NUCLEOTIDE SEQUENCE [LARGE SCALE GENOMIC DNA]</scope>
    <source>
        <strain evidence="1 2">KUDC8001</strain>
    </source>
</reference>
<reference evidence="1 2" key="1">
    <citation type="submission" date="2020-06" db="EMBL/GenBank/DDBJ databases">
        <authorList>
            <person name="Hwang Y.J."/>
        </authorList>
    </citation>
    <scope>NUCLEOTIDE SEQUENCE [LARGE SCALE GENOMIC DNA]</scope>
    <source>
        <strain evidence="1 2">KUDC8001</strain>
    </source>
</reference>
<evidence type="ECO:0000313" key="2">
    <source>
        <dbReference type="Proteomes" id="UP000514509"/>
    </source>
</evidence>
<dbReference type="SUPFAM" id="SSF52540">
    <property type="entry name" value="P-loop containing nucleoside triphosphate hydrolases"/>
    <property type="match status" value="1"/>
</dbReference>